<dbReference type="InterPro" id="IPR036388">
    <property type="entry name" value="WH-like_DNA-bd_sf"/>
</dbReference>
<dbReference type="Proteomes" id="UP000241137">
    <property type="component" value="Segment"/>
</dbReference>
<accession>K7Y8Q0</accession>
<name>K7Y8Q0_9VIRU</name>
<dbReference type="SUPFAM" id="SSF64496">
    <property type="entry name" value="DNA-binding domain of intron-encoded endonucleases"/>
    <property type="match status" value="1"/>
</dbReference>
<evidence type="ECO:0000313" key="1">
    <source>
        <dbReference type="EMBL" id="AFX92375.1"/>
    </source>
</evidence>
<dbReference type="Gene3D" id="1.10.10.10">
    <property type="entry name" value="Winged helix-like DNA-binding domain superfamily/Winged helix DNA-binding domain"/>
    <property type="match status" value="1"/>
</dbReference>
<organism evidence="1 2">
    <name type="scientific">Megavirus courdo11</name>
    <dbReference type="NCBI Taxonomy" id="1128140"/>
    <lineage>
        <taxon>Viruses</taxon>
        <taxon>Varidnaviria</taxon>
        <taxon>Bamfordvirae</taxon>
        <taxon>Nucleocytoviricota</taxon>
        <taxon>Megaviricetes</taxon>
        <taxon>Imitervirales</taxon>
        <taxon>Mimiviridae</taxon>
        <taxon>Megamimivirinae</taxon>
        <taxon>Megavirus</taxon>
        <taxon>Megavirus chilense</taxon>
    </lineage>
</organism>
<reference evidence="1 2" key="1">
    <citation type="journal article" date="2014" name="Virus Genes">
        <title>Complete genome sequence of Courdo11 virus, a member of the family Mimiviridae.</title>
        <authorList>
            <person name="Yoosuf N."/>
            <person name="Pagnier I."/>
            <person name="Fournous G."/>
            <person name="Robert C."/>
            <person name="La Scola B."/>
            <person name="Raoult D."/>
            <person name="Colson P."/>
        </authorList>
    </citation>
    <scope>NUCLEOTIDE SEQUENCE [LARGE SCALE GENOMIC DNA]</scope>
</reference>
<dbReference type="InterPro" id="IPR003647">
    <property type="entry name" value="Intron_nuc_1_rpt"/>
</dbReference>
<gene>
    <name evidence="1" type="ORF">CE11_00346</name>
</gene>
<evidence type="ECO:0000313" key="2">
    <source>
        <dbReference type="Proteomes" id="UP000241137"/>
    </source>
</evidence>
<protein>
    <submittedName>
        <fullName evidence="1">Uncharacterized protein</fullName>
    </submittedName>
</protein>
<dbReference type="SMART" id="SM00497">
    <property type="entry name" value="IENR1"/>
    <property type="match status" value="1"/>
</dbReference>
<dbReference type="EMBL" id="JX975216">
    <property type="protein sequence ID" value="AFX92375.1"/>
    <property type="molecule type" value="Genomic_DNA"/>
</dbReference>
<proteinExistence type="predicted"/>
<sequence>MIHYAKNGENIFRVKVIQLTIDKKIIKKYNSVKEASIKTKVDKSSIVRVCKGKQKQAGNYIWSYNN</sequence>